<organism evidence="1 2">
    <name type="scientific">Nonomuraea phyllanthi</name>
    <dbReference type="NCBI Taxonomy" id="2219224"/>
    <lineage>
        <taxon>Bacteria</taxon>
        <taxon>Bacillati</taxon>
        <taxon>Actinomycetota</taxon>
        <taxon>Actinomycetes</taxon>
        <taxon>Streptosporangiales</taxon>
        <taxon>Streptosporangiaceae</taxon>
        <taxon>Nonomuraea</taxon>
    </lineage>
</organism>
<evidence type="ECO:0000313" key="2">
    <source>
        <dbReference type="Proteomes" id="UP000312512"/>
    </source>
</evidence>
<dbReference type="AlphaFoldDB" id="A0A5C4V4L8"/>
<evidence type="ECO:0000313" key="1">
    <source>
        <dbReference type="EMBL" id="KAB8185702.1"/>
    </source>
</evidence>
<protein>
    <submittedName>
        <fullName evidence="1">Uncharacterized protein</fullName>
    </submittedName>
</protein>
<dbReference type="OrthoDB" id="3447380at2"/>
<sequence length="450" mass="49687">MLQRIRVAALALVVGAGTLVLAPTAATAAQAPVLTRVGISPGSTIDVTGGAVKATFSFSTKGADKAELQLKPPGDVSVGTPITLTSTKRGDWTRWSGTKSFDSSNAGKWSWLAIAHGDGSPSRGGTFEVVVKKPVETSIPDFDARPDRADRGERIRVDGRLLAGGEAYGDQNVAITFRARGSSSYRTVATVKTRDSGRFGATVRAWQTGWWRAEFAATSAAKGSVSDSDRVDVRRHDRRSWISGFNARPEPVDQGDRLSFSGTLRVEDHGRVSGQRVAIYFRAENSARWRYVTSDVTDRYGRFWDSATARTSGWWRAEYAGARGVRGSDSYADWVTVNVPPPPPEKADTRLTKFNAYPEPVKRGRYVRFTGRLQIDDEGTWEGYRGKVRLYFKPSGSHKWHYVKTTKSNGSGRLYTKVKAWNSGRWRFVFTGDEDAYGDTSRSDYVRVKR</sequence>
<dbReference type="EMBL" id="VDLX02000030">
    <property type="protein sequence ID" value="KAB8185702.1"/>
    <property type="molecule type" value="Genomic_DNA"/>
</dbReference>
<comment type="caution">
    <text evidence="1">The sequence shown here is derived from an EMBL/GenBank/DDBJ whole genome shotgun (WGS) entry which is preliminary data.</text>
</comment>
<name>A0A5C4V4L8_9ACTN</name>
<accession>A0A5C4V4L8</accession>
<dbReference type="RefSeq" id="WP_139637750.1">
    <property type="nucleotide sequence ID" value="NZ_VDLX02000030.1"/>
</dbReference>
<reference evidence="1 2" key="1">
    <citation type="submission" date="2019-10" db="EMBL/GenBank/DDBJ databases">
        <title>Nonomuraea sp. nov., isolated from Phyllanthus amarus.</title>
        <authorList>
            <person name="Klykleung N."/>
            <person name="Tanasupawat S."/>
        </authorList>
    </citation>
    <scope>NUCLEOTIDE SEQUENCE [LARGE SCALE GENOMIC DNA]</scope>
    <source>
        <strain evidence="1 2">PA1-10</strain>
    </source>
</reference>
<proteinExistence type="predicted"/>
<dbReference type="Proteomes" id="UP000312512">
    <property type="component" value="Unassembled WGS sequence"/>
</dbReference>
<gene>
    <name evidence="1" type="ORF">FH608_047205</name>
</gene>
<keyword evidence="2" id="KW-1185">Reference proteome</keyword>